<dbReference type="STRING" id="1661398.A0A482V9X5"/>
<dbReference type="GO" id="GO:0031012">
    <property type="term" value="C:extracellular matrix"/>
    <property type="evidence" value="ECO:0007669"/>
    <property type="project" value="TreeGrafter"/>
</dbReference>
<protein>
    <submittedName>
        <fullName evidence="4">Chitin bind 4 domain containing protein</fullName>
    </submittedName>
</protein>
<feature type="signal peptide" evidence="3">
    <location>
        <begin position="1"/>
        <end position="16"/>
    </location>
</feature>
<dbReference type="InterPro" id="IPR051217">
    <property type="entry name" value="Insect_Cuticle_Struc_Prot"/>
</dbReference>
<dbReference type="GO" id="GO:0005615">
    <property type="term" value="C:extracellular space"/>
    <property type="evidence" value="ECO:0007669"/>
    <property type="project" value="TreeGrafter"/>
</dbReference>
<evidence type="ECO:0000313" key="5">
    <source>
        <dbReference type="Proteomes" id="UP000292052"/>
    </source>
</evidence>
<sequence>MLPRFIVLFFLTAALAAPQQRPFDEAPAPYDFQYKVENPPTNTFFGQNEAGDQTGRVTGSYYVYLPDGRLMTVEYVSDQNGYVPRISYQQSARPAQG</sequence>
<keyword evidence="3" id="KW-0732">Signal</keyword>
<evidence type="ECO:0000256" key="3">
    <source>
        <dbReference type="SAM" id="SignalP"/>
    </source>
</evidence>
<proteinExistence type="predicted"/>
<gene>
    <name evidence="4" type="ORF">BDFB_004030</name>
</gene>
<name>A0A482V9X5_ASBVE</name>
<keyword evidence="1 2" id="KW-0193">Cuticle</keyword>
<dbReference type="OrthoDB" id="6418165at2759"/>
<accession>A0A482V9X5</accession>
<dbReference type="PANTHER" id="PTHR12236:SF98">
    <property type="entry name" value="CUTICULAR PROTEIN 56F"/>
    <property type="match status" value="1"/>
</dbReference>
<organism evidence="4 5">
    <name type="scientific">Asbolus verrucosus</name>
    <name type="common">Desert ironclad beetle</name>
    <dbReference type="NCBI Taxonomy" id="1661398"/>
    <lineage>
        <taxon>Eukaryota</taxon>
        <taxon>Metazoa</taxon>
        <taxon>Ecdysozoa</taxon>
        <taxon>Arthropoda</taxon>
        <taxon>Hexapoda</taxon>
        <taxon>Insecta</taxon>
        <taxon>Pterygota</taxon>
        <taxon>Neoptera</taxon>
        <taxon>Endopterygota</taxon>
        <taxon>Coleoptera</taxon>
        <taxon>Polyphaga</taxon>
        <taxon>Cucujiformia</taxon>
        <taxon>Tenebrionidae</taxon>
        <taxon>Pimeliinae</taxon>
        <taxon>Asbolus</taxon>
    </lineage>
</organism>
<comment type="caution">
    <text evidence="4">The sequence shown here is derived from an EMBL/GenBank/DDBJ whole genome shotgun (WGS) entry which is preliminary data.</text>
</comment>
<feature type="chain" id="PRO_5019759391" evidence="3">
    <location>
        <begin position="17"/>
        <end position="97"/>
    </location>
</feature>
<dbReference type="AlphaFoldDB" id="A0A482V9X5"/>
<dbReference type="PROSITE" id="PS51155">
    <property type="entry name" value="CHIT_BIND_RR_2"/>
    <property type="match status" value="1"/>
</dbReference>
<dbReference type="Proteomes" id="UP000292052">
    <property type="component" value="Unassembled WGS sequence"/>
</dbReference>
<evidence type="ECO:0000256" key="1">
    <source>
        <dbReference type="ARBA" id="ARBA00022460"/>
    </source>
</evidence>
<evidence type="ECO:0000313" key="4">
    <source>
        <dbReference type="EMBL" id="RZB40047.1"/>
    </source>
</evidence>
<dbReference type="GO" id="GO:0042302">
    <property type="term" value="F:structural constituent of cuticle"/>
    <property type="evidence" value="ECO:0007669"/>
    <property type="project" value="UniProtKB-UniRule"/>
</dbReference>
<dbReference type="PANTHER" id="PTHR12236">
    <property type="entry name" value="STRUCTURAL CONTITUENT OF CUTICLE"/>
    <property type="match status" value="1"/>
</dbReference>
<dbReference type="InterPro" id="IPR000618">
    <property type="entry name" value="Insect_cuticle"/>
</dbReference>
<dbReference type="EMBL" id="QDEB01122892">
    <property type="protein sequence ID" value="RZB40047.1"/>
    <property type="molecule type" value="Genomic_DNA"/>
</dbReference>
<keyword evidence="5" id="KW-1185">Reference proteome</keyword>
<evidence type="ECO:0000256" key="2">
    <source>
        <dbReference type="PROSITE-ProRule" id="PRU00497"/>
    </source>
</evidence>
<reference evidence="4 5" key="1">
    <citation type="submission" date="2017-03" db="EMBL/GenBank/DDBJ databases">
        <title>Genome of the blue death feigning beetle - Asbolus verrucosus.</title>
        <authorList>
            <person name="Rider S.D."/>
        </authorList>
    </citation>
    <scope>NUCLEOTIDE SEQUENCE [LARGE SCALE GENOMIC DNA]</scope>
    <source>
        <strain evidence="4">Butters</strain>
        <tissue evidence="4">Head and leg muscle</tissue>
    </source>
</reference>
<dbReference type="Pfam" id="PF00379">
    <property type="entry name" value="Chitin_bind_4"/>
    <property type="match status" value="1"/>
</dbReference>